<dbReference type="STRING" id="486041.B0CPY1"/>
<evidence type="ECO:0000256" key="3">
    <source>
        <dbReference type="ARBA" id="ARBA00022833"/>
    </source>
</evidence>
<dbReference type="PROSITE" id="PS50865">
    <property type="entry name" value="ZF_MYND_2"/>
    <property type="match status" value="1"/>
</dbReference>
<accession>B0CPY1</accession>
<evidence type="ECO:0000256" key="4">
    <source>
        <dbReference type="PROSITE-ProRule" id="PRU00134"/>
    </source>
</evidence>
<keyword evidence="3" id="KW-0862">Zinc</keyword>
<keyword evidence="7" id="KW-1185">Reference proteome</keyword>
<dbReference type="Pfam" id="PF01753">
    <property type="entry name" value="zf-MYND"/>
    <property type="match status" value="1"/>
</dbReference>
<keyword evidence="2 4" id="KW-0863">Zinc-finger</keyword>
<dbReference type="OrthoDB" id="432970at2759"/>
<organism evidence="7">
    <name type="scientific">Laccaria bicolor (strain S238N-H82 / ATCC MYA-4686)</name>
    <name type="common">Bicoloured deceiver</name>
    <name type="synonym">Laccaria laccata var. bicolor</name>
    <dbReference type="NCBI Taxonomy" id="486041"/>
    <lineage>
        <taxon>Eukaryota</taxon>
        <taxon>Fungi</taxon>
        <taxon>Dikarya</taxon>
        <taxon>Basidiomycota</taxon>
        <taxon>Agaricomycotina</taxon>
        <taxon>Agaricomycetes</taxon>
        <taxon>Agaricomycetidae</taxon>
        <taxon>Agaricales</taxon>
        <taxon>Agaricineae</taxon>
        <taxon>Hydnangiaceae</taxon>
        <taxon>Laccaria</taxon>
    </lineage>
</organism>
<evidence type="ECO:0000256" key="2">
    <source>
        <dbReference type="ARBA" id="ARBA00022771"/>
    </source>
</evidence>
<evidence type="ECO:0000259" key="5">
    <source>
        <dbReference type="PROSITE" id="PS50865"/>
    </source>
</evidence>
<dbReference type="InterPro" id="IPR002893">
    <property type="entry name" value="Znf_MYND"/>
</dbReference>
<dbReference type="AlphaFoldDB" id="B0CPY1"/>
<dbReference type="Gene3D" id="6.10.140.2220">
    <property type="match status" value="1"/>
</dbReference>
<protein>
    <submittedName>
        <fullName evidence="6">Predicted protein</fullName>
    </submittedName>
</protein>
<feature type="domain" description="MYND-type" evidence="5">
    <location>
        <begin position="411"/>
        <end position="456"/>
    </location>
</feature>
<proteinExistence type="predicted"/>
<dbReference type="GeneID" id="6069338"/>
<dbReference type="InParanoid" id="B0CPY1"/>
<dbReference type="RefSeq" id="XP_001874353.1">
    <property type="nucleotide sequence ID" value="XM_001874318.1"/>
</dbReference>
<dbReference type="KEGG" id="lbc:LACBIDRAFT_321360"/>
<evidence type="ECO:0000256" key="1">
    <source>
        <dbReference type="ARBA" id="ARBA00022723"/>
    </source>
</evidence>
<name>B0CPY1_LACBS</name>
<keyword evidence="1" id="KW-0479">Metal-binding</keyword>
<dbReference type="GO" id="GO:0008270">
    <property type="term" value="F:zinc ion binding"/>
    <property type="evidence" value="ECO:0007669"/>
    <property type="project" value="UniProtKB-KW"/>
</dbReference>
<evidence type="ECO:0000313" key="7">
    <source>
        <dbReference type="Proteomes" id="UP000001194"/>
    </source>
</evidence>
<dbReference type="SUPFAM" id="SSF144232">
    <property type="entry name" value="HIT/MYND zinc finger-like"/>
    <property type="match status" value="1"/>
</dbReference>
<dbReference type="HOGENOM" id="CLU_497001_0_0_1"/>
<sequence length="550" mass="61088">MSKKLVRSFNALPRKPLSPSGLVSNSWHFDIRYVHLEPTPSHILFLIQDASEFSHMERLPIGPPTLSSSVEFFPDTPEEAAPEVAKALIHAFVNCFGGQVPQAIVPWNLTTEDKNLAAAVGAEFKKLGVAYEALHRVGVSTKGVNDRTQEVFHRLFTALKKATGFEDHIAIFISTPTSIIFLPPPAQSPRRDQEGDFELALKYVQELQRCRPPVEHDISDPKEHVEKLTLEMDIIQRLIKEKPEHIVKSEADNGNPDSALDYGLRLQFGFGAPRNRAQSRKYFFKALLSPSASDILKSTIHSLLIIWHMDSSDTKLRLRHLYAAAHHANLSTSLCRSLLPSPSPSALPASPAALFFMKTTLEPHSKNAPEVCLFWKVCWKAWEDRKRQVEGEMGKMDEKRMRRPNRYRCAAVGCEIEADKGQMLLQCSGKCDSDKKPSYCGKECQRADWKNHKPFCRPGAACSVIDTGTFSHGTTKPNALQIPITVPGGKTVLVSSSTMDAKELKELKGGAEGMSGGGQTSMSMVNSLTVEMVKLDGGDEEEEEKETEID</sequence>
<dbReference type="EMBL" id="DS547091">
    <property type="protein sequence ID" value="EDR16145.1"/>
    <property type="molecule type" value="Genomic_DNA"/>
</dbReference>
<dbReference type="Proteomes" id="UP000001194">
    <property type="component" value="Unassembled WGS sequence"/>
</dbReference>
<gene>
    <name evidence="6" type="ORF">LACBIDRAFT_321360</name>
</gene>
<reference evidence="6 7" key="1">
    <citation type="journal article" date="2008" name="Nature">
        <title>The genome of Laccaria bicolor provides insights into mycorrhizal symbiosis.</title>
        <authorList>
            <person name="Martin F."/>
            <person name="Aerts A."/>
            <person name="Ahren D."/>
            <person name="Brun A."/>
            <person name="Danchin E.G.J."/>
            <person name="Duchaussoy F."/>
            <person name="Gibon J."/>
            <person name="Kohler A."/>
            <person name="Lindquist E."/>
            <person name="Pereda V."/>
            <person name="Salamov A."/>
            <person name="Shapiro H.J."/>
            <person name="Wuyts J."/>
            <person name="Blaudez D."/>
            <person name="Buee M."/>
            <person name="Brokstein P."/>
            <person name="Canbaeck B."/>
            <person name="Cohen D."/>
            <person name="Courty P.E."/>
            <person name="Coutinho P.M."/>
            <person name="Delaruelle C."/>
            <person name="Detter J.C."/>
            <person name="Deveau A."/>
            <person name="DiFazio S."/>
            <person name="Duplessis S."/>
            <person name="Fraissinet-Tachet L."/>
            <person name="Lucic E."/>
            <person name="Frey-Klett P."/>
            <person name="Fourrey C."/>
            <person name="Feussner I."/>
            <person name="Gay G."/>
            <person name="Grimwood J."/>
            <person name="Hoegger P.J."/>
            <person name="Jain P."/>
            <person name="Kilaru S."/>
            <person name="Labbe J."/>
            <person name="Lin Y.C."/>
            <person name="Legue V."/>
            <person name="Le Tacon F."/>
            <person name="Marmeisse R."/>
            <person name="Melayah D."/>
            <person name="Montanini B."/>
            <person name="Muratet M."/>
            <person name="Nehls U."/>
            <person name="Niculita-Hirzel H."/>
            <person name="Oudot-Le Secq M.P."/>
            <person name="Peter M."/>
            <person name="Quesneville H."/>
            <person name="Rajashekar B."/>
            <person name="Reich M."/>
            <person name="Rouhier N."/>
            <person name="Schmutz J."/>
            <person name="Yin T."/>
            <person name="Chalot M."/>
            <person name="Henrissat B."/>
            <person name="Kuees U."/>
            <person name="Lucas S."/>
            <person name="Van de Peer Y."/>
            <person name="Podila G.K."/>
            <person name="Polle A."/>
            <person name="Pukkila P.J."/>
            <person name="Richardson P.M."/>
            <person name="Rouze P."/>
            <person name="Sanders I.R."/>
            <person name="Stajich J.E."/>
            <person name="Tunlid A."/>
            <person name="Tuskan G."/>
            <person name="Grigoriev I.V."/>
        </authorList>
    </citation>
    <scope>NUCLEOTIDE SEQUENCE [LARGE SCALE GENOMIC DNA]</scope>
    <source>
        <strain evidence="7">S238N-H82 / ATCC MYA-4686</strain>
    </source>
</reference>
<evidence type="ECO:0000313" key="6">
    <source>
        <dbReference type="EMBL" id="EDR16145.1"/>
    </source>
</evidence>